<name>A0A5J5AXZ0_9ASTE</name>
<dbReference type="EMBL" id="CM018041">
    <property type="protein sequence ID" value="KAA8534642.1"/>
    <property type="molecule type" value="Genomic_DNA"/>
</dbReference>
<accession>A0A5J5AXZ0</accession>
<reference evidence="1 2" key="1">
    <citation type="submission" date="2019-09" db="EMBL/GenBank/DDBJ databases">
        <title>A chromosome-level genome assembly of the Chinese tupelo Nyssa sinensis.</title>
        <authorList>
            <person name="Yang X."/>
            <person name="Kang M."/>
            <person name="Yang Y."/>
            <person name="Xiong H."/>
            <person name="Wang M."/>
            <person name="Zhang Z."/>
            <person name="Wang Z."/>
            <person name="Wu H."/>
            <person name="Ma T."/>
            <person name="Liu J."/>
            <person name="Xi Z."/>
        </authorList>
    </citation>
    <scope>NUCLEOTIDE SEQUENCE [LARGE SCALE GENOMIC DNA]</scope>
    <source>
        <strain evidence="1">J267</strain>
        <tissue evidence="1">Leaf</tissue>
    </source>
</reference>
<proteinExistence type="predicted"/>
<dbReference type="Proteomes" id="UP000325577">
    <property type="component" value="Linkage Group LG18"/>
</dbReference>
<evidence type="ECO:0000313" key="2">
    <source>
        <dbReference type="Proteomes" id="UP000325577"/>
    </source>
</evidence>
<gene>
    <name evidence="1" type="ORF">F0562_032099</name>
</gene>
<protein>
    <submittedName>
        <fullName evidence="1">Uncharacterized protein</fullName>
    </submittedName>
</protein>
<evidence type="ECO:0000313" key="1">
    <source>
        <dbReference type="EMBL" id="KAA8534642.1"/>
    </source>
</evidence>
<keyword evidence="2" id="KW-1185">Reference proteome</keyword>
<dbReference type="AlphaFoldDB" id="A0A5J5AXZ0"/>
<dbReference type="PANTHER" id="PTHR11439:SF486">
    <property type="entry name" value="RLK (RECEPTOR-LIKE KINASE) PROTEIN, PUTATIVE-RELATED"/>
    <property type="match status" value="1"/>
</dbReference>
<sequence>MIGSLLNLTSNRSNITFNVGVCAQFQFKPKESYFIALKRVVRYVNATLEYGICPIDKPLVHEFHANLEIVCDQVTAKAFVHGISFDLTHAHIVETLGITREDWPGFLYALTTAPKEEVLARALRYDKSEVFQVIAIDSVASSRHTVVLPFGSVITMICVGQDVPIYTSDMVRELSGPFTRRTLTQSHRHVGPVDVDPVEDRRQI</sequence>
<organism evidence="1 2">
    <name type="scientific">Nyssa sinensis</name>
    <dbReference type="NCBI Taxonomy" id="561372"/>
    <lineage>
        <taxon>Eukaryota</taxon>
        <taxon>Viridiplantae</taxon>
        <taxon>Streptophyta</taxon>
        <taxon>Embryophyta</taxon>
        <taxon>Tracheophyta</taxon>
        <taxon>Spermatophyta</taxon>
        <taxon>Magnoliopsida</taxon>
        <taxon>eudicotyledons</taxon>
        <taxon>Gunneridae</taxon>
        <taxon>Pentapetalae</taxon>
        <taxon>asterids</taxon>
        <taxon>Cornales</taxon>
        <taxon>Nyssaceae</taxon>
        <taxon>Nyssa</taxon>
    </lineage>
</organism>
<dbReference type="OrthoDB" id="418237at2759"/>
<dbReference type="PANTHER" id="PTHR11439">
    <property type="entry name" value="GAG-POL-RELATED RETROTRANSPOSON"/>
    <property type="match status" value="1"/>
</dbReference>